<dbReference type="AlphaFoldDB" id="A0A380BHH1"/>
<dbReference type="GeneID" id="99799672"/>
<dbReference type="Proteomes" id="UP000825078">
    <property type="component" value="Chromosome"/>
</dbReference>
<keyword evidence="2" id="KW-0418">Kinase</keyword>
<reference evidence="2 3" key="1">
    <citation type="submission" date="2018-06" db="EMBL/GenBank/DDBJ databases">
        <authorList>
            <consortium name="Pathogen Informatics"/>
            <person name="Doyle S."/>
        </authorList>
    </citation>
    <scope>NUCLEOTIDE SEQUENCE [LARGE SCALE GENOMIC DNA]</scope>
    <source>
        <strain evidence="2 3">NCTC10738</strain>
    </source>
</reference>
<keyword evidence="3" id="KW-1185">Reference proteome</keyword>
<organism evidence="2 3">
    <name type="scientific">Shewanella algae</name>
    <dbReference type="NCBI Taxonomy" id="38313"/>
    <lineage>
        <taxon>Bacteria</taxon>
        <taxon>Pseudomonadati</taxon>
        <taxon>Pseudomonadota</taxon>
        <taxon>Gammaproteobacteria</taxon>
        <taxon>Alteromonadales</taxon>
        <taxon>Shewanellaceae</taxon>
        <taxon>Shewanella</taxon>
    </lineage>
</organism>
<evidence type="ECO:0000313" key="2">
    <source>
        <dbReference type="EMBL" id="SUJ01486.1"/>
    </source>
</evidence>
<accession>A0A380BHH1</accession>
<gene>
    <name evidence="2" type="ORF">NCTC10738_03307</name>
    <name evidence="1" type="ORF">TUM17379_26970</name>
</gene>
<evidence type="ECO:0000313" key="3">
    <source>
        <dbReference type="Proteomes" id="UP000254069"/>
    </source>
</evidence>
<dbReference type="SUPFAM" id="SSF56112">
    <property type="entry name" value="Protein kinase-like (PK-like)"/>
    <property type="match status" value="1"/>
</dbReference>
<dbReference type="RefSeq" id="WP_025888719.1">
    <property type="nucleotide sequence ID" value="NZ_AP024613.1"/>
</dbReference>
<reference evidence="1" key="2">
    <citation type="submission" date="2021-05" db="EMBL/GenBank/DDBJ databases">
        <title>Molecular characterization for Shewanella algae harboring chromosomal blaOXA-55-like strains isolated from clinical and environment sample.</title>
        <authorList>
            <person name="Ohama Y."/>
            <person name="Aoki K."/>
            <person name="Harada S."/>
            <person name="Moriya K."/>
            <person name="Ishii Y."/>
            <person name="Tateda K."/>
        </authorList>
    </citation>
    <scope>NUCLEOTIDE SEQUENCE</scope>
    <source>
        <strain evidence="1">TUM17379</strain>
    </source>
</reference>
<dbReference type="EMBL" id="AP024613">
    <property type="protein sequence ID" value="BCV45679.1"/>
    <property type="molecule type" value="Genomic_DNA"/>
</dbReference>
<dbReference type="InterPro" id="IPR011009">
    <property type="entry name" value="Kinase-like_dom_sf"/>
</dbReference>
<proteinExistence type="predicted"/>
<evidence type="ECO:0000313" key="1">
    <source>
        <dbReference type="EMBL" id="BCV45679.1"/>
    </source>
</evidence>
<accession>A0A3G4USC0</accession>
<dbReference type="Proteomes" id="UP000254069">
    <property type="component" value="Unassembled WGS sequence"/>
</dbReference>
<keyword evidence="2" id="KW-0723">Serine/threonine-protein kinase</keyword>
<dbReference type="EMBL" id="UGYO01000002">
    <property type="protein sequence ID" value="SUJ01486.1"/>
    <property type="molecule type" value="Genomic_DNA"/>
</dbReference>
<keyword evidence="2" id="KW-0808">Transferase</keyword>
<name>A0A380BHH1_9GAMM</name>
<dbReference type="GO" id="GO:0004674">
    <property type="term" value="F:protein serine/threonine kinase activity"/>
    <property type="evidence" value="ECO:0007669"/>
    <property type="project" value="UniProtKB-KW"/>
</dbReference>
<sequence length="241" mass="27722">MEQPKFNQYVLRVLEAHPGERICSFEYEGKKYWLKQAETLQGAMRVLKPNPQLALEKEKQTLEHLASRSAPVPRIVQADKGYFVVEDAGVTVKDWLALKSQDQQGMQQILNDSAAALAGLHSMGLAHGRPALRDISWQQGQVTFIDFEANQKGKDMLMQQIRDLLVYIHSLYRYMGPANEAIAQAIASYRQAGGEAIWHETRSFLVSWQWLYLLLRPFRDIGGRDLKPIYWVLWHFRNIPA</sequence>
<protein>
    <submittedName>
        <fullName evidence="2">Serine/threonine protein kinase</fullName>
    </submittedName>
</protein>